<proteinExistence type="predicted"/>
<keyword evidence="3" id="KW-1185">Reference proteome</keyword>
<dbReference type="AlphaFoldDB" id="A0A9P8Q4L8"/>
<dbReference type="Proteomes" id="UP000774326">
    <property type="component" value="Unassembled WGS sequence"/>
</dbReference>
<comment type="caution">
    <text evidence="2">The sequence shown here is derived from an EMBL/GenBank/DDBJ whole genome shotgun (WGS) entry which is preliminary data.</text>
</comment>
<feature type="compositionally biased region" description="Low complexity" evidence="1">
    <location>
        <begin position="113"/>
        <end position="125"/>
    </location>
</feature>
<feature type="region of interest" description="Disordered" evidence="1">
    <location>
        <begin position="311"/>
        <end position="342"/>
    </location>
</feature>
<feature type="region of interest" description="Disordered" evidence="1">
    <location>
        <begin position="113"/>
        <end position="193"/>
    </location>
</feature>
<feature type="compositionally biased region" description="Polar residues" evidence="1">
    <location>
        <begin position="311"/>
        <end position="323"/>
    </location>
</feature>
<evidence type="ECO:0000313" key="3">
    <source>
        <dbReference type="Proteomes" id="UP000774326"/>
    </source>
</evidence>
<evidence type="ECO:0000256" key="1">
    <source>
        <dbReference type="SAM" id="MobiDB-lite"/>
    </source>
</evidence>
<gene>
    <name evidence="2" type="ORF">WICPIJ_005991</name>
</gene>
<feature type="compositionally biased region" description="Low complexity" evidence="1">
    <location>
        <begin position="176"/>
        <end position="185"/>
    </location>
</feature>
<organism evidence="2 3">
    <name type="scientific">Wickerhamomyces pijperi</name>
    <name type="common">Yeast</name>
    <name type="synonym">Pichia pijperi</name>
    <dbReference type="NCBI Taxonomy" id="599730"/>
    <lineage>
        <taxon>Eukaryota</taxon>
        <taxon>Fungi</taxon>
        <taxon>Dikarya</taxon>
        <taxon>Ascomycota</taxon>
        <taxon>Saccharomycotina</taxon>
        <taxon>Saccharomycetes</taxon>
        <taxon>Phaffomycetales</taxon>
        <taxon>Wickerhamomycetaceae</taxon>
        <taxon>Wickerhamomyces</taxon>
    </lineage>
</organism>
<reference evidence="2" key="2">
    <citation type="submission" date="2021-01" db="EMBL/GenBank/DDBJ databases">
        <authorList>
            <person name="Schikora-Tamarit M.A."/>
        </authorList>
    </citation>
    <scope>NUCLEOTIDE SEQUENCE</scope>
    <source>
        <strain evidence="2">CBS2887</strain>
    </source>
</reference>
<name>A0A9P8Q4L8_WICPI</name>
<accession>A0A9P8Q4L8</accession>
<feature type="compositionally biased region" description="Polar residues" evidence="1">
    <location>
        <begin position="138"/>
        <end position="150"/>
    </location>
</feature>
<evidence type="ECO:0000313" key="2">
    <source>
        <dbReference type="EMBL" id="KAH3683022.1"/>
    </source>
</evidence>
<protein>
    <submittedName>
        <fullName evidence="2">Uncharacterized protein</fullName>
    </submittedName>
</protein>
<feature type="compositionally biased region" description="Low complexity" evidence="1">
    <location>
        <begin position="324"/>
        <end position="335"/>
    </location>
</feature>
<feature type="compositionally biased region" description="Basic and acidic residues" evidence="1">
    <location>
        <begin position="151"/>
        <end position="160"/>
    </location>
</feature>
<dbReference type="EMBL" id="JAEUBG010003278">
    <property type="protein sequence ID" value="KAH3683022.1"/>
    <property type="molecule type" value="Genomic_DNA"/>
</dbReference>
<reference evidence="2" key="1">
    <citation type="journal article" date="2021" name="Open Biol.">
        <title>Shared evolutionary footprints suggest mitochondrial oxidative damage underlies multiple complex I losses in fungi.</title>
        <authorList>
            <person name="Schikora-Tamarit M.A."/>
            <person name="Marcet-Houben M."/>
            <person name="Nosek J."/>
            <person name="Gabaldon T."/>
        </authorList>
    </citation>
    <scope>NUCLEOTIDE SEQUENCE</scope>
    <source>
        <strain evidence="2">CBS2887</strain>
    </source>
</reference>
<sequence>MFRTSSPASSMGSYPVEFSFEVKGASYSTSSLSSTGPVAPNAVNNTNHRSLSPPPIFTGTATPKPNFPPPLRNFSNQSNHSQDSWDINSSSHATMVPLADIIKVYSISNSTTTSFTSPISPTETSAAHEMFPRRTHSIAASNRTEVSRNSSKLERDRERTINIYKKLYSPPPPPSTTSSSPQLSQNTVPSLRHNSDSTQLSVLLATITNTLSKLIQTHQNTKGVYLHPKLFVTPQIYDNDHAVMANGIVQGVMIWDGSVKVGIINEVEGLLKTLLESGETGNAKDVEKSLRYFDKIVRAFKLVGSEDQVKSSQMLSGTTNRRVSSSYSTSAGSASTHRHTGSISTITPPATDHPQANINEAAALSRSQKDQITPMTYFTVLDTLLSRLTAINVQLSQQSSMTGYGGEEFEQVHNLLNKENPQGMEDLELVLAFINDVIVRFVYMDVLRCFKVWSFRCVENYLV</sequence>